<organism evidence="2 3">
    <name type="scientific">Sinimarinibacterium flocculans</name>
    <dbReference type="NCBI Taxonomy" id="985250"/>
    <lineage>
        <taxon>Bacteria</taxon>
        <taxon>Pseudomonadati</taxon>
        <taxon>Pseudomonadota</taxon>
        <taxon>Gammaproteobacteria</taxon>
        <taxon>Nevskiales</taxon>
        <taxon>Nevskiaceae</taxon>
        <taxon>Sinimarinibacterium</taxon>
    </lineage>
</organism>
<dbReference type="EMBL" id="QICN01000003">
    <property type="protein sequence ID" value="PXV69584.1"/>
    <property type="molecule type" value="Genomic_DNA"/>
</dbReference>
<evidence type="ECO:0000313" key="2">
    <source>
        <dbReference type="EMBL" id="PXV69584.1"/>
    </source>
</evidence>
<gene>
    <name evidence="2" type="ORF">C8D93_103158</name>
</gene>
<name>A0A318ED84_9GAMM</name>
<protein>
    <submittedName>
        <fullName evidence="2">Uncharacterized protein</fullName>
    </submittedName>
</protein>
<reference evidence="2 3" key="1">
    <citation type="submission" date="2018-04" db="EMBL/GenBank/DDBJ databases">
        <title>Genomic Encyclopedia of Type Strains, Phase IV (KMG-IV): sequencing the most valuable type-strain genomes for metagenomic binning, comparative biology and taxonomic classification.</title>
        <authorList>
            <person name="Goeker M."/>
        </authorList>
    </citation>
    <scope>NUCLEOTIDE SEQUENCE [LARGE SCALE GENOMIC DNA]</scope>
    <source>
        <strain evidence="2 3">DSM 104150</strain>
    </source>
</reference>
<comment type="caution">
    <text evidence="2">The sequence shown here is derived from an EMBL/GenBank/DDBJ whole genome shotgun (WGS) entry which is preliminary data.</text>
</comment>
<evidence type="ECO:0000313" key="3">
    <source>
        <dbReference type="Proteomes" id="UP000248330"/>
    </source>
</evidence>
<dbReference type="AlphaFoldDB" id="A0A318ED84"/>
<feature type="compositionally biased region" description="Pro residues" evidence="1">
    <location>
        <begin position="61"/>
        <end position="78"/>
    </location>
</feature>
<dbReference type="Proteomes" id="UP000248330">
    <property type="component" value="Unassembled WGS sequence"/>
</dbReference>
<keyword evidence="3" id="KW-1185">Reference proteome</keyword>
<feature type="region of interest" description="Disordered" evidence="1">
    <location>
        <begin position="56"/>
        <end position="97"/>
    </location>
</feature>
<proteinExistence type="predicted"/>
<evidence type="ECO:0000256" key="1">
    <source>
        <dbReference type="SAM" id="MobiDB-lite"/>
    </source>
</evidence>
<accession>A0A318ED84</accession>
<sequence length="97" mass="10415">MPLMRRHLPRHLLLILTLVLGQWLAIAHAHEHAALSVDQVCQICLHAPGIDTGALGGKPAFLPPPPSGEAPGYLPPPATARAHHHHTRIRGPPAVTR</sequence>